<name>A0A2K1ID95_PHYPA</name>
<dbReference type="Pfam" id="PF00069">
    <property type="entry name" value="Pkinase"/>
    <property type="match status" value="1"/>
</dbReference>
<dbReference type="GO" id="GO:0012505">
    <property type="term" value="C:endomembrane system"/>
    <property type="evidence" value="ECO:0007669"/>
    <property type="project" value="UniProtKB-SubCell"/>
</dbReference>
<dbReference type="Pfam" id="PF13855">
    <property type="entry name" value="LRR_8"/>
    <property type="match status" value="1"/>
</dbReference>
<dbReference type="InterPro" id="IPR011009">
    <property type="entry name" value="Kinase-like_dom_sf"/>
</dbReference>
<dbReference type="SMART" id="SM00220">
    <property type="entry name" value="S_TKc"/>
    <property type="match status" value="1"/>
</dbReference>
<dbReference type="PANTHER" id="PTHR27000">
    <property type="entry name" value="LEUCINE-RICH REPEAT RECEPTOR-LIKE PROTEIN KINASE FAMILY PROTEIN-RELATED"/>
    <property type="match status" value="1"/>
</dbReference>
<evidence type="ECO:0000256" key="4">
    <source>
        <dbReference type="ARBA" id="ARBA00022692"/>
    </source>
</evidence>
<dbReference type="Pfam" id="PF00560">
    <property type="entry name" value="LRR_1"/>
    <property type="match status" value="3"/>
</dbReference>
<evidence type="ECO:0000256" key="1">
    <source>
        <dbReference type="ARBA" id="ARBA00004236"/>
    </source>
</evidence>
<keyword evidence="7" id="KW-1133">Transmembrane helix</keyword>
<evidence type="ECO:0000259" key="14">
    <source>
        <dbReference type="PROSITE" id="PS50011"/>
    </source>
</evidence>
<gene>
    <name evidence="15" type="ORF">PHYPA_029400</name>
</gene>
<dbReference type="InterPro" id="IPR000719">
    <property type="entry name" value="Prot_kinase_dom"/>
</dbReference>
<accession>A0A2K1ID95</accession>
<keyword evidence="6" id="KW-0677">Repeat</keyword>
<evidence type="ECO:0000256" key="11">
    <source>
        <dbReference type="ARBA" id="ARBA00037847"/>
    </source>
</evidence>
<dbReference type="Gramene" id="Pp3c25_470V3.1">
    <property type="protein sequence ID" value="Pp3c25_470V3.1"/>
    <property type="gene ID" value="Pp3c25_470"/>
</dbReference>
<dbReference type="GO" id="GO:0005886">
    <property type="term" value="C:plasma membrane"/>
    <property type="evidence" value="ECO:0000318"/>
    <property type="project" value="GO_Central"/>
</dbReference>
<keyword evidence="2" id="KW-0597">Phosphoprotein</keyword>
<dbReference type="FunFam" id="3.80.10.10:FF:000400">
    <property type="entry name" value="Nuclear pore complex protein NUP107"/>
    <property type="match status" value="1"/>
</dbReference>
<keyword evidence="8" id="KW-0472">Membrane</keyword>
<dbReference type="GO" id="GO:0004672">
    <property type="term" value="F:protein kinase activity"/>
    <property type="evidence" value="ECO:0007669"/>
    <property type="project" value="InterPro"/>
</dbReference>
<feature type="region of interest" description="Disordered" evidence="12">
    <location>
        <begin position="63"/>
        <end position="90"/>
    </location>
</feature>
<organism evidence="15">
    <name type="scientific">Physcomitrium patens</name>
    <name type="common">Spreading-leaved earth moss</name>
    <name type="synonym">Physcomitrella patens</name>
    <dbReference type="NCBI Taxonomy" id="3218"/>
    <lineage>
        <taxon>Eukaryota</taxon>
        <taxon>Viridiplantae</taxon>
        <taxon>Streptophyta</taxon>
        <taxon>Embryophyta</taxon>
        <taxon>Bryophyta</taxon>
        <taxon>Bryophytina</taxon>
        <taxon>Bryopsida</taxon>
        <taxon>Funariidae</taxon>
        <taxon>Funariales</taxon>
        <taxon>Funariaceae</taxon>
        <taxon>Physcomitrium</taxon>
    </lineage>
</organism>
<protein>
    <recommendedName>
        <fullName evidence="14">Protein kinase domain-containing protein</fullName>
    </recommendedName>
</protein>
<dbReference type="AlphaFoldDB" id="A0A2K1ID95"/>
<evidence type="ECO:0000313" key="16">
    <source>
        <dbReference type="EnsemblPlants" id="Pp3c25_470V3.1"/>
    </source>
</evidence>
<dbReference type="Pfam" id="PF08263">
    <property type="entry name" value="LRRNT_2"/>
    <property type="match status" value="1"/>
</dbReference>
<dbReference type="SUPFAM" id="SSF56112">
    <property type="entry name" value="Protein kinase-like (PK-like)"/>
    <property type="match status" value="1"/>
</dbReference>
<reference evidence="15 17" key="2">
    <citation type="journal article" date="2018" name="Plant J.">
        <title>The Physcomitrella patens chromosome-scale assembly reveals moss genome structure and evolution.</title>
        <authorList>
            <person name="Lang D."/>
            <person name="Ullrich K.K."/>
            <person name="Murat F."/>
            <person name="Fuchs J."/>
            <person name="Jenkins J."/>
            <person name="Haas F.B."/>
            <person name="Piednoel M."/>
            <person name="Gundlach H."/>
            <person name="Van Bel M."/>
            <person name="Meyberg R."/>
            <person name="Vives C."/>
            <person name="Morata J."/>
            <person name="Symeonidi A."/>
            <person name="Hiss M."/>
            <person name="Muchero W."/>
            <person name="Kamisugi Y."/>
            <person name="Saleh O."/>
            <person name="Blanc G."/>
            <person name="Decker E.L."/>
            <person name="van Gessel N."/>
            <person name="Grimwood J."/>
            <person name="Hayes R.D."/>
            <person name="Graham S.W."/>
            <person name="Gunter L.E."/>
            <person name="McDaniel S.F."/>
            <person name="Hoernstein S.N.W."/>
            <person name="Larsson A."/>
            <person name="Li F.W."/>
            <person name="Perroud P.F."/>
            <person name="Phillips J."/>
            <person name="Ranjan P."/>
            <person name="Rokshar D.S."/>
            <person name="Rothfels C.J."/>
            <person name="Schneider L."/>
            <person name="Shu S."/>
            <person name="Stevenson D.W."/>
            <person name="Thummler F."/>
            <person name="Tillich M."/>
            <person name="Villarreal Aguilar J.C."/>
            <person name="Widiez T."/>
            <person name="Wong G.K."/>
            <person name="Wymore A."/>
            <person name="Zhang Y."/>
            <person name="Zimmer A.D."/>
            <person name="Quatrano R.S."/>
            <person name="Mayer K.F.X."/>
            <person name="Goodstein D."/>
            <person name="Casacuberta J.M."/>
            <person name="Vandepoele K."/>
            <person name="Reski R."/>
            <person name="Cuming A.C."/>
            <person name="Tuskan G.A."/>
            <person name="Maumus F."/>
            <person name="Salse J."/>
            <person name="Schmutz J."/>
            <person name="Rensing S.A."/>
        </authorList>
    </citation>
    <scope>NUCLEOTIDE SEQUENCE [LARGE SCALE GENOMIC DNA]</scope>
    <source>
        <strain evidence="16 17">cv. Gransden 2004</strain>
    </source>
</reference>
<reference evidence="16" key="3">
    <citation type="submission" date="2020-12" db="UniProtKB">
        <authorList>
            <consortium name="EnsemblPlants"/>
        </authorList>
    </citation>
    <scope>IDENTIFICATION</scope>
</reference>
<dbReference type="PROSITE" id="PS50011">
    <property type="entry name" value="PROTEIN_KINASE_DOM"/>
    <property type="match status" value="1"/>
</dbReference>
<feature type="region of interest" description="Disordered" evidence="12">
    <location>
        <begin position="114"/>
        <end position="179"/>
    </location>
</feature>
<dbReference type="Proteomes" id="UP000006727">
    <property type="component" value="Chromosome 25"/>
</dbReference>
<keyword evidence="17" id="KW-1185">Reference proteome</keyword>
<dbReference type="InParanoid" id="A0A2K1ID95"/>
<dbReference type="FunFam" id="3.80.10.10:FF:000041">
    <property type="entry name" value="LRR receptor-like serine/threonine-protein kinase ERECTA"/>
    <property type="match status" value="1"/>
</dbReference>
<dbReference type="EnsemblPlants" id="Pp3c25_470V3.1">
    <property type="protein sequence ID" value="Pp3c25_470V3.1"/>
    <property type="gene ID" value="Pp3c25_470"/>
</dbReference>
<dbReference type="InterPro" id="IPR013210">
    <property type="entry name" value="LRR_N_plant-typ"/>
</dbReference>
<feature type="signal peptide" evidence="13">
    <location>
        <begin position="1"/>
        <end position="24"/>
    </location>
</feature>
<reference evidence="15 17" key="1">
    <citation type="journal article" date="2008" name="Science">
        <title>The Physcomitrella genome reveals evolutionary insights into the conquest of land by plants.</title>
        <authorList>
            <person name="Rensing S."/>
            <person name="Lang D."/>
            <person name="Zimmer A."/>
            <person name="Terry A."/>
            <person name="Salamov A."/>
            <person name="Shapiro H."/>
            <person name="Nishiyama T."/>
            <person name="Perroud P.-F."/>
            <person name="Lindquist E."/>
            <person name="Kamisugi Y."/>
            <person name="Tanahashi T."/>
            <person name="Sakakibara K."/>
            <person name="Fujita T."/>
            <person name="Oishi K."/>
            <person name="Shin-I T."/>
            <person name="Kuroki Y."/>
            <person name="Toyoda A."/>
            <person name="Suzuki Y."/>
            <person name="Hashimoto A."/>
            <person name="Yamaguchi K."/>
            <person name="Sugano A."/>
            <person name="Kohara Y."/>
            <person name="Fujiyama A."/>
            <person name="Anterola A."/>
            <person name="Aoki S."/>
            <person name="Ashton N."/>
            <person name="Barbazuk W.B."/>
            <person name="Barker E."/>
            <person name="Bennetzen J."/>
            <person name="Bezanilla M."/>
            <person name="Blankenship R."/>
            <person name="Cho S.H."/>
            <person name="Dutcher S."/>
            <person name="Estelle M."/>
            <person name="Fawcett J.A."/>
            <person name="Gundlach H."/>
            <person name="Hanada K."/>
            <person name="Heyl A."/>
            <person name="Hicks K.A."/>
            <person name="Hugh J."/>
            <person name="Lohr M."/>
            <person name="Mayer K."/>
            <person name="Melkozernov A."/>
            <person name="Murata T."/>
            <person name="Nelson D."/>
            <person name="Pils B."/>
            <person name="Prigge M."/>
            <person name="Reiss B."/>
            <person name="Renner T."/>
            <person name="Rombauts S."/>
            <person name="Rushton P."/>
            <person name="Sanderfoot A."/>
            <person name="Schween G."/>
            <person name="Shiu S.-H."/>
            <person name="Stueber K."/>
            <person name="Theodoulou F.L."/>
            <person name="Tu H."/>
            <person name="Van de Peer Y."/>
            <person name="Verrier P.J."/>
            <person name="Waters E."/>
            <person name="Wood A."/>
            <person name="Yang L."/>
            <person name="Cove D."/>
            <person name="Cuming A."/>
            <person name="Hasebe M."/>
            <person name="Lucas S."/>
            <person name="Mishler D.B."/>
            <person name="Reski R."/>
            <person name="Grigoriev I."/>
            <person name="Quatrano R.S."/>
            <person name="Boore J.L."/>
        </authorList>
    </citation>
    <scope>NUCLEOTIDE SEQUENCE [LARGE SCALE GENOMIC DNA]</scope>
    <source>
        <strain evidence="16 17">cv. Gransden 2004</strain>
    </source>
</reference>
<evidence type="ECO:0000256" key="9">
    <source>
        <dbReference type="ARBA" id="ARBA00023170"/>
    </source>
</evidence>
<dbReference type="Gene3D" id="1.10.510.10">
    <property type="entry name" value="Transferase(Phosphotransferase) domain 1"/>
    <property type="match status" value="1"/>
</dbReference>
<keyword evidence="4" id="KW-0812">Transmembrane</keyword>
<keyword evidence="5 13" id="KW-0732">Signal</keyword>
<keyword evidence="10" id="KW-0325">Glycoprotein</keyword>
<dbReference type="PANTHER" id="PTHR27000:SF803">
    <property type="entry name" value="RECEPTOR-LIKE PROTEIN 45"/>
    <property type="match status" value="1"/>
</dbReference>
<evidence type="ECO:0000313" key="17">
    <source>
        <dbReference type="Proteomes" id="UP000006727"/>
    </source>
</evidence>
<proteinExistence type="predicted"/>
<evidence type="ECO:0000256" key="5">
    <source>
        <dbReference type="ARBA" id="ARBA00022729"/>
    </source>
</evidence>
<dbReference type="GO" id="GO:0005524">
    <property type="term" value="F:ATP binding"/>
    <property type="evidence" value="ECO:0007669"/>
    <property type="project" value="InterPro"/>
</dbReference>
<evidence type="ECO:0000256" key="12">
    <source>
        <dbReference type="SAM" id="MobiDB-lite"/>
    </source>
</evidence>
<feature type="compositionally biased region" description="Pro residues" evidence="12">
    <location>
        <begin position="150"/>
        <end position="179"/>
    </location>
</feature>
<evidence type="ECO:0000313" key="15">
    <source>
        <dbReference type="EMBL" id="PNR27248.1"/>
    </source>
</evidence>
<evidence type="ECO:0000256" key="8">
    <source>
        <dbReference type="ARBA" id="ARBA00023136"/>
    </source>
</evidence>
<dbReference type="EMBL" id="ABEU02000025">
    <property type="protein sequence ID" value="PNR27248.1"/>
    <property type="molecule type" value="Genomic_DNA"/>
</dbReference>
<sequence length="927" mass="100255">MAGSWSFLCLVPLILLGYGLYTSSSQLATAVYSSQGGFSPNAAESVYGEMNSRGQEVKVEFIDTSSKDPGRITNPIQRPGMSANLDARRQPSLKSKWVSRRFLVQYLLNSSPSEAIPASTQLPSPAQPPLQPPTRAQLVSPLQPSLSPSQSPPSPIELPPSNVPSPLPAVLQPTPPTSNAPVPTPIANLDLQALLYFKGHVTADPNSVFKLWSNTNNPNSCNWFGVTCGHVGDNVGRVISLSLPNRELEGNLTSWKEVVYLPYLEILDLGGNKLRGSIPEELGALKRLRVLLLNGNSFRGSFPPRLSSCVTMEELDVQGCGMTDVYPEMFVNFRGLSLLNLGDNYFSGPIPMWLGWSPVLRYLHLGGNRFSGDLPITLLNCTSLMFLNISSNNLTGSVDSMIGNPDVVGINLSGNSFTGNIPPSIGNCSKLQSLDLADNKLGGSLPETLSLLRNLKHVLNFSHNVIGGLIPGSLGSLHDLSKLDLSQNKLTGPITESIAGMRSLLILNISVNNLRGRVWDTGIFRNLSAESFLGNPGLCGRLVGRPCPGDMVSPLVRSHHKKGPSLVTIIGAAVERVVLIFFALLLVRYIIYRRGSVQADTVVLFSEYLKSLELTAEEIQAATAFTDASGSVSGTFSRSLSGNIRRAIGFSNIEKAVLPDGTVFAVKQWIIAKVRKKERLMLDSEMLNLSKIRHRNLSGSWDTPRIQAPWACSWNSCLMGVLTCTCILQASTTANLSLVCLHHETCGNALAHCGLKAANVLLDSDMESKLVDFGMARLIKRSIKGSSAASWIVSSGYAPPEHGVSSELTTAGDVYSYGVLILEIITGKRPTIEEVRVGVTLPAWVQDLRDQSAIDVSLFQSADESQLNQILHIMKVAILCTSHLPGSRPSMLQVLLNLQEMPQSAIENQELVPLEVPVDPSSEDRDS</sequence>
<keyword evidence="3" id="KW-0433">Leucine-rich repeat</keyword>
<dbReference type="STRING" id="3218.A0A2K1ID95"/>
<keyword evidence="9" id="KW-0675">Receptor</keyword>
<comment type="subcellular location">
    <subcellularLocation>
        <location evidence="1">Cell membrane</location>
    </subcellularLocation>
    <subcellularLocation>
        <location evidence="11">Endomembrane system</location>
        <topology evidence="11">Single-pass membrane protein</topology>
    </subcellularLocation>
</comment>
<evidence type="ECO:0000256" key="3">
    <source>
        <dbReference type="ARBA" id="ARBA00022614"/>
    </source>
</evidence>
<feature type="chain" id="PRO_5033310520" description="Protein kinase domain-containing protein" evidence="13">
    <location>
        <begin position="25"/>
        <end position="927"/>
    </location>
</feature>
<dbReference type="InterPro" id="IPR032675">
    <property type="entry name" value="LRR_dom_sf"/>
</dbReference>
<evidence type="ECO:0000256" key="7">
    <source>
        <dbReference type="ARBA" id="ARBA00022989"/>
    </source>
</evidence>
<dbReference type="Gene3D" id="3.80.10.10">
    <property type="entry name" value="Ribonuclease Inhibitor"/>
    <property type="match status" value="3"/>
</dbReference>
<feature type="domain" description="Protein kinase" evidence="14">
    <location>
        <begin position="625"/>
        <end position="906"/>
    </location>
</feature>
<feature type="compositionally biased region" description="Low complexity" evidence="12">
    <location>
        <begin position="133"/>
        <end position="149"/>
    </location>
</feature>
<evidence type="ECO:0000256" key="2">
    <source>
        <dbReference type="ARBA" id="ARBA00022553"/>
    </source>
</evidence>
<evidence type="ECO:0000256" key="13">
    <source>
        <dbReference type="SAM" id="SignalP"/>
    </source>
</evidence>
<dbReference type="InterPro" id="IPR001611">
    <property type="entry name" value="Leu-rich_rpt"/>
</dbReference>
<dbReference type="SUPFAM" id="SSF52058">
    <property type="entry name" value="L domain-like"/>
    <property type="match status" value="1"/>
</dbReference>
<evidence type="ECO:0000256" key="6">
    <source>
        <dbReference type="ARBA" id="ARBA00022737"/>
    </source>
</evidence>
<dbReference type="FunFam" id="3.80.10.10:FF:000722">
    <property type="entry name" value="Leucine-rich repeat receptor-like protein kinase"/>
    <property type="match status" value="1"/>
</dbReference>
<evidence type="ECO:0000256" key="10">
    <source>
        <dbReference type="ARBA" id="ARBA00023180"/>
    </source>
</evidence>